<evidence type="ECO:0000313" key="12">
    <source>
        <dbReference type="Proteomes" id="UP001597229"/>
    </source>
</evidence>
<evidence type="ECO:0000256" key="2">
    <source>
        <dbReference type="ARBA" id="ARBA00011955"/>
    </source>
</evidence>
<sequence length="305" mass="32149">MSALQWRDWSCTVRVVLGDGRPGTAGTAEHLVRSLMDDVARSVDRFTSTSDVSRVNAAAGRLIPVRPLTLDLVELALRAARDTDGACDPTVGRHVEAAGYDVDIAALRTDIRAVPLARERPRSADWRAVRIDQRLGLVGVPAGLGLDLGATAKAWTADEAAARLERELGVPALVGLGGDVAVAGDAEWPVLVSEREGGPGEVVTLHRGGLATSSTLVRRWRTVEGERHHVIDPRTGRPSAGAVRTASVLAESCLAANVLSTAALVWGSDARERLRTQAARLVDADGRVVRTGAWPSARPEGGAVA</sequence>
<dbReference type="EMBL" id="JBHTLX010000029">
    <property type="protein sequence ID" value="MFD1250799.1"/>
    <property type="molecule type" value="Genomic_DNA"/>
</dbReference>
<evidence type="ECO:0000256" key="10">
    <source>
        <dbReference type="ARBA" id="ARBA00048540"/>
    </source>
</evidence>
<evidence type="ECO:0000256" key="8">
    <source>
        <dbReference type="ARBA" id="ARBA00022842"/>
    </source>
</evidence>
<evidence type="ECO:0000256" key="5">
    <source>
        <dbReference type="ARBA" id="ARBA00022679"/>
    </source>
</evidence>
<name>A0ABW3W8T3_9ACTN</name>
<evidence type="ECO:0000256" key="3">
    <source>
        <dbReference type="ARBA" id="ARBA00016337"/>
    </source>
</evidence>
<comment type="caution">
    <text evidence="11">The sequence shown here is derived from an EMBL/GenBank/DDBJ whole genome shotgun (WGS) entry which is preliminary data.</text>
</comment>
<gene>
    <name evidence="11" type="ORF">ACFQ3F_23615</name>
</gene>
<dbReference type="Gene3D" id="3.10.520.10">
    <property type="entry name" value="ApbE-like domains"/>
    <property type="match status" value="1"/>
</dbReference>
<keyword evidence="8" id="KW-0460">Magnesium</keyword>
<dbReference type="Proteomes" id="UP001597229">
    <property type="component" value="Unassembled WGS sequence"/>
</dbReference>
<evidence type="ECO:0000256" key="7">
    <source>
        <dbReference type="ARBA" id="ARBA00022827"/>
    </source>
</evidence>
<comment type="cofactor">
    <cofactor evidence="1">
        <name>Mg(2+)</name>
        <dbReference type="ChEBI" id="CHEBI:18420"/>
    </cofactor>
</comment>
<dbReference type="EC" id="2.7.1.180" evidence="2"/>
<evidence type="ECO:0000256" key="6">
    <source>
        <dbReference type="ARBA" id="ARBA00022723"/>
    </source>
</evidence>
<keyword evidence="6" id="KW-0479">Metal-binding</keyword>
<protein>
    <recommendedName>
        <fullName evidence="3">FAD:protein FMN transferase</fullName>
        <ecNumber evidence="2">2.7.1.180</ecNumber>
    </recommendedName>
    <alternativeName>
        <fullName evidence="9">Flavin transferase</fullName>
    </alternativeName>
</protein>
<dbReference type="PANTHER" id="PTHR30040">
    <property type="entry name" value="THIAMINE BIOSYNTHESIS LIPOPROTEIN APBE"/>
    <property type="match status" value="1"/>
</dbReference>
<dbReference type="InterPro" id="IPR024932">
    <property type="entry name" value="ApbE"/>
</dbReference>
<dbReference type="RefSeq" id="WP_367918243.1">
    <property type="nucleotide sequence ID" value="NZ_BAABAC010000009.1"/>
</dbReference>
<proteinExistence type="predicted"/>
<keyword evidence="4" id="KW-0285">Flavoprotein</keyword>
<reference evidence="12" key="1">
    <citation type="journal article" date="2019" name="Int. J. Syst. Evol. Microbiol.">
        <title>The Global Catalogue of Microorganisms (GCM) 10K type strain sequencing project: providing services to taxonomists for standard genome sequencing and annotation.</title>
        <authorList>
            <consortium name="The Broad Institute Genomics Platform"/>
            <consortium name="The Broad Institute Genome Sequencing Center for Infectious Disease"/>
            <person name="Wu L."/>
            <person name="Ma J."/>
        </authorList>
    </citation>
    <scope>NUCLEOTIDE SEQUENCE [LARGE SCALE GENOMIC DNA]</scope>
    <source>
        <strain evidence="12">CCUG 52478</strain>
    </source>
</reference>
<keyword evidence="12" id="KW-1185">Reference proteome</keyword>
<keyword evidence="7" id="KW-0274">FAD</keyword>
<comment type="catalytic activity">
    <reaction evidence="10">
        <text>L-threonyl-[protein] + FAD = FMN-L-threonyl-[protein] + AMP + H(+)</text>
        <dbReference type="Rhea" id="RHEA:36847"/>
        <dbReference type="Rhea" id="RHEA-COMP:11060"/>
        <dbReference type="Rhea" id="RHEA-COMP:11061"/>
        <dbReference type="ChEBI" id="CHEBI:15378"/>
        <dbReference type="ChEBI" id="CHEBI:30013"/>
        <dbReference type="ChEBI" id="CHEBI:57692"/>
        <dbReference type="ChEBI" id="CHEBI:74257"/>
        <dbReference type="ChEBI" id="CHEBI:456215"/>
        <dbReference type="EC" id="2.7.1.180"/>
    </reaction>
</comment>
<accession>A0ABW3W8T3</accession>
<evidence type="ECO:0000256" key="1">
    <source>
        <dbReference type="ARBA" id="ARBA00001946"/>
    </source>
</evidence>
<organism evidence="11 12">
    <name type="scientific">Nocardioides ginsengisoli</name>
    <dbReference type="NCBI Taxonomy" id="363868"/>
    <lineage>
        <taxon>Bacteria</taxon>
        <taxon>Bacillati</taxon>
        <taxon>Actinomycetota</taxon>
        <taxon>Actinomycetes</taxon>
        <taxon>Propionibacteriales</taxon>
        <taxon>Nocardioidaceae</taxon>
        <taxon>Nocardioides</taxon>
    </lineage>
</organism>
<evidence type="ECO:0000256" key="4">
    <source>
        <dbReference type="ARBA" id="ARBA00022630"/>
    </source>
</evidence>
<dbReference type="SUPFAM" id="SSF143631">
    <property type="entry name" value="ApbE-like"/>
    <property type="match status" value="1"/>
</dbReference>
<dbReference type="GO" id="GO:0016740">
    <property type="term" value="F:transferase activity"/>
    <property type="evidence" value="ECO:0007669"/>
    <property type="project" value="UniProtKB-KW"/>
</dbReference>
<evidence type="ECO:0000313" key="11">
    <source>
        <dbReference type="EMBL" id="MFD1250799.1"/>
    </source>
</evidence>
<evidence type="ECO:0000256" key="9">
    <source>
        <dbReference type="ARBA" id="ARBA00031306"/>
    </source>
</evidence>
<dbReference type="Pfam" id="PF02424">
    <property type="entry name" value="ApbE"/>
    <property type="match status" value="1"/>
</dbReference>
<keyword evidence="5 11" id="KW-0808">Transferase</keyword>
<dbReference type="InterPro" id="IPR003374">
    <property type="entry name" value="ApbE-like_sf"/>
</dbReference>
<dbReference type="PANTHER" id="PTHR30040:SF2">
    <property type="entry name" value="FAD:PROTEIN FMN TRANSFERASE"/>
    <property type="match status" value="1"/>
</dbReference>